<evidence type="ECO:0000313" key="2">
    <source>
        <dbReference type="Proteomes" id="UP001255416"/>
    </source>
</evidence>
<organism evidence="1 2">
    <name type="scientific">Sedimentitalea todarodis</name>
    <dbReference type="NCBI Taxonomy" id="1631240"/>
    <lineage>
        <taxon>Bacteria</taxon>
        <taxon>Pseudomonadati</taxon>
        <taxon>Pseudomonadota</taxon>
        <taxon>Alphaproteobacteria</taxon>
        <taxon>Rhodobacterales</taxon>
        <taxon>Paracoccaceae</taxon>
        <taxon>Sedimentitalea</taxon>
    </lineage>
</organism>
<name>A0ABU3VEA4_9RHOB</name>
<proteinExistence type="predicted"/>
<dbReference type="RefSeq" id="WP_316776308.1">
    <property type="nucleotide sequence ID" value="NZ_JASMWN010000008.1"/>
</dbReference>
<dbReference type="EMBL" id="JASMWN010000008">
    <property type="protein sequence ID" value="MDU9004519.1"/>
    <property type="molecule type" value="Genomic_DNA"/>
</dbReference>
<keyword evidence="2" id="KW-1185">Reference proteome</keyword>
<comment type="caution">
    <text evidence="1">The sequence shown here is derived from an EMBL/GenBank/DDBJ whole genome shotgun (WGS) entry which is preliminary data.</text>
</comment>
<reference evidence="2" key="1">
    <citation type="submission" date="2023-05" db="EMBL/GenBank/DDBJ databases">
        <title>Sedimentitalea sp. nov. JM2-8.</title>
        <authorList>
            <person name="Huang J."/>
        </authorList>
    </citation>
    <scope>NUCLEOTIDE SEQUENCE [LARGE SCALE GENOMIC DNA]</scope>
    <source>
        <strain evidence="2">KHS03</strain>
    </source>
</reference>
<protein>
    <submittedName>
        <fullName evidence="1">Uncharacterized protein</fullName>
    </submittedName>
</protein>
<accession>A0ABU3VEA4</accession>
<evidence type="ECO:0000313" key="1">
    <source>
        <dbReference type="EMBL" id="MDU9004519.1"/>
    </source>
</evidence>
<dbReference type="Proteomes" id="UP001255416">
    <property type="component" value="Unassembled WGS sequence"/>
</dbReference>
<gene>
    <name evidence="1" type="ORF">QO231_11735</name>
</gene>
<sequence length="104" mass="11257">MRYLIAVLTLYATQLSAHEMQDNFANKKCGETLALIDSPEMGDKSVKTLVASAGAMAMAFGYMLGFEAASGRELRGSSETLLTRLRNDCARSPDKTALELLSGY</sequence>